<evidence type="ECO:0000256" key="1">
    <source>
        <dbReference type="SAM" id="MobiDB-lite"/>
    </source>
</evidence>
<dbReference type="EMBL" id="CP059572">
    <property type="protein sequence ID" value="QXJ22179.1"/>
    <property type="molecule type" value="Genomic_DNA"/>
</dbReference>
<feature type="compositionally biased region" description="Basic and acidic residues" evidence="1">
    <location>
        <begin position="105"/>
        <end position="118"/>
    </location>
</feature>
<name>A0ABX8QW21_9ACTN</name>
<evidence type="ECO:0000313" key="3">
    <source>
        <dbReference type="Proteomes" id="UP001049518"/>
    </source>
</evidence>
<organism evidence="2 3">
    <name type="scientific">Actinomadura graeca</name>
    <dbReference type="NCBI Taxonomy" id="2750812"/>
    <lineage>
        <taxon>Bacteria</taxon>
        <taxon>Bacillati</taxon>
        <taxon>Actinomycetota</taxon>
        <taxon>Actinomycetes</taxon>
        <taxon>Streptosporangiales</taxon>
        <taxon>Thermomonosporaceae</taxon>
        <taxon>Actinomadura</taxon>
    </lineage>
</organism>
<gene>
    <name evidence="2" type="ORF">AGRA3207_003140</name>
</gene>
<feature type="region of interest" description="Disordered" evidence="1">
    <location>
        <begin position="1"/>
        <end position="27"/>
    </location>
</feature>
<dbReference type="RefSeq" id="WP_231335384.1">
    <property type="nucleotide sequence ID" value="NZ_CP059572.1"/>
</dbReference>
<feature type="region of interest" description="Disordered" evidence="1">
    <location>
        <begin position="86"/>
        <end position="118"/>
    </location>
</feature>
<proteinExistence type="predicted"/>
<dbReference type="Proteomes" id="UP001049518">
    <property type="component" value="Chromosome"/>
</dbReference>
<keyword evidence="3" id="KW-1185">Reference proteome</keyword>
<protein>
    <submittedName>
        <fullName evidence="2">Uncharacterized protein</fullName>
    </submittedName>
</protein>
<sequence>MAQGSGESFGESSMPVPADIGAERNGPLDEELPGFVIVGERIASSDECESRLDQVEIYPSGVMVDVGYRFSNRSFWLRHIGNPRELHPPATRGPRLAIRSSDGTRPQDEEQLRVEPADVRGSGPDWNFRYWIRPLPVSDITLLAAWEDCGLPDTGWQLTRNLIDQGLRRSAELTSLRDTAEADGFPISTDLSRIAGIAARLADLGGGLSVPMSADGHEPVVTVPLRQGTVAIHQLTGEGVAALGSLIQGQPVHLVTAEGAVNAQAFVVGEDAAAIARALAVAIGSSG</sequence>
<evidence type="ECO:0000313" key="2">
    <source>
        <dbReference type="EMBL" id="QXJ22179.1"/>
    </source>
</evidence>
<reference evidence="2" key="1">
    <citation type="submission" date="2020-07" db="EMBL/GenBank/DDBJ databases">
        <authorList>
            <person name="Tarantini F.S."/>
            <person name="Hong K.W."/>
            <person name="Chan K.G."/>
        </authorList>
    </citation>
    <scope>NUCLEOTIDE SEQUENCE</scope>
    <source>
        <strain evidence="2">32-07</strain>
    </source>
</reference>
<accession>A0ABX8QW21</accession>